<reference evidence="1 2" key="1">
    <citation type="journal article" date="2018" name="Int. J. Syst. Evol. Microbiol.">
        <title>Flavobacterium chryseum sp. nov. and Flavobacterium psychroterrae sp. nov., novel environmental bacteria isolated from Antarctica.</title>
        <authorList>
            <person name="Kralova S."/>
            <person name="Svec P."/>
            <person name="Busse H.J."/>
            <person name="Stankova E."/>
            <person name="Vaczi P."/>
            <person name="Sedlacek I."/>
        </authorList>
    </citation>
    <scope>NUCLEOTIDE SEQUENCE [LARGE SCALE GENOMIC DNA]</scope>
    <source>
        <strain evidence="1 2">CCM 8827</strain>
    </source>
</reference>
<evidence type="ECO:0000313" key="2">
    <source>
        <dbReference type="Proteomes" id="UP000722625"/>
    </source>
</evidence>
<dbReference type="RefSeq" id="WP_213296015.1">
    <property type="nucleotide sequence ID" value="NZ_JAGYVZ010000003.1"/>
</dbReference>
<protein>
    <submittedName>
        <fullName evidence="1">Uncharacterized protein</fullName>
    </submittedName>
</protein>
<dbReference type="EMBL" id="JAGYVZ010000003">
    <property type="protein sequence ID" value="MBS7230362.1"/>
    <property type="molecule type" value="Genomic_DNA"/>
</dbReference>
<name>A0ABS5P7S1_9FLAO</name>
<evidence type="ECO:0000313" key="1">
    <source>
        <dbReference type="EMBL" id="MBS7230362.1"/>
    </source>
</evidence>
<keyword evidence="2" id="KW-1185">Reference proteome</keyword>
<sequence length="82" mass="9458">MKRIPEKITKSFLFEAYSDQLPEKIIRATINYYIKLLGGNIRNKIVSDIVFVSFIKTFGIPNGYEASEQLKIKCKKINITCL</sequence>
<comment type="caution">
    <text evidence="1">The sequence shown here is derived from an EMBL/GenBank/DDBJ whole genome shotgun (WGS) entry which is preliminary data.</text>
</comment>
<organism evidence="1 2">
    <name type="scientific">Flavobacterium psychroterrae</name>
    <dbReference type="NCBI Taxonomy" id="2133767"/>
    <lineage>
        <taxon>Bacteria</taxon>
        <taxon>Pseudomonadati</taxon>
        <taxon>Bacteroidota</taxon>
        <taxon>Flavobacteriia</taxon>
        <taxon>Flavobacteriales</taxon>
        <taxon>Flavobacteriaceae</taxon>
        <taxon>Flavobacterium</taxon>
    </lineage>
</organism>
<proteinExistence type="predicted"/>
<accession>A0ABS5P7S1</accession>
<gene>
    <name evidence="1" type="ORF">KHA90_04940</name>
</gene>
<dbReference type="Proteomes" id="UP000722625">
    <property type="component" value="Unassembled WGS sequence"/>
</dbReference>